<sequence>MSTFIFGLSVSELLFYGGLVIMAAAVLAMVICTVIFTFTGRKLKRKLEQEYGKPQQ</sequence>
<accession>A0A1E3A029</accession>
<keyword evidence="1" id="KW-0472">Membrane</keyword>
<name>A0A1E3A029_9FIRM</name>
<protein>
    <submittedName>
        <fullName evidence="2">Uncharacterized protein</fullName>
    </submittedName>
</protein>
<evidence type="ECO:0000313" key="3">
    <source>
        <dbReference type="Proteomes" id="UP000094067"/>
    </source>
</evidence>
<keyword evidence="1" id="KW-1133">Transmembrane helix</keyword>
<reference evidence="2 3" key="1">
    <citation type="submission" date="2016-07" db="EMBL/GenBank/DDBJ databases">
        <title>Characterization of isolates of Eisenbergiella tayi derived from blood cultures, using whole genome sequencing.</title>
        <authorList>
            <person name="Burdz T."/>
            <person name="Wiebe D."/>
            <person name="Huynh C."/>
            <person name="Bernard K."/>
        </authorList>
    </citation>
    <scope>NUCLEOTIDE SEQUENCE [LARGE SCALE GENOMIC DNA]</scope>
    <source>
        <strain evidence="2 3">NML 110608</strain>
    </source>
</reference>
<dbReference type="EMBL" id="MCGH01000005">
    <property type="protein sequence ID" value="ODM02009.1"/>
    <property type="molecule type" value="Genomic_DNA"/>
</dbReference>
<comment type="caution">
    <text evidence="2">The sequence shown here is derived from an EMBL/GenBank/DDBJ whole genome shotgun (WGS) entry which is preliminary data.</text>
</comment>
<dbReference type="Proteomes" id="UP000094067">
    <property type="component" value="Unassembled WGS sequence"/>
</dbReference>
<evidence type="ECO:0000256" key="1">
    <source>
        <dbReference type="SAM" id="Phobius"/>
    </source>
</evidence>
<keyword evidence="1" id="KW-0812">Transmembrane</keyword>
<evidence type="ECO:0000313" key="2">
    <source>
        <dbReference type="EMBL" id="ODM02009.1"/>
    </source>
</evidence>
<organism evidence="2 3">
    <name type="scientific">Eisenbergiella tayi</name>
    <dbReference type="NCBI Taxonomy" id="1432052"/>
    <lineage>
        <taxon>Bacteria</taxon>
        <taxon>Bacillati</taxon>
        <taxon>Bacillota</taxon>
        <taxon>Clostridia</taxon>
        <taxon>Lachnospirales</taxon>
        <taxon>Lachnospiraceae</taxon>
        <taxon>Eisenbergiella</taxon>
    </lineage>
</organism>
<dbReference type="AlphaFoldDB" id="A0A1E3A029"/>
<gene>
    <name evidence="2" type="ORF">BEI61_06008</name>
</gene>
<feature type="transmembrane region" description="Helical" evidence="1">
    <location>
        <begin position="13"/>
        <end position="38"/>
    </location>
</feature>
<proteinExistence type="predicted"/>
<dbReference type="RefSeq" id="WP_159464015.1">
    <property type="nucleotide sequence ID" value="NZ_DBFYTW010000387.1"/>
</dbReference>